<dbReference type="SUPFAM" id="SSF143447">
    <property type="entry name" value="AMMECR1-like"/>
    <property type="match status" value="1"/>
</dbReference>
<dbReference type="Gene3D" id="3.30.700.20">
    <property type="entry name" value="Hypothetical protein ph0010, domain 1"/>
    <property type="match status" value="1"/>
</dbReference>
<dbReference type="Gene3D" id="3.40.830.10">
    <property type="entry name" value="LigB-like"/>
    <property type="match status" value="1"/>
</dbReference>
<reference evidence="2 3" key="1">
    <citation type="submission" date="2016-10" db="EMBL/GenBank/DDBJ databases">
        <authorList>
            <person name="de Groot N.N."/>
        </authorList>
    </citation>
    <scope>NUCLEOTIDE SEQUENCE [LARGE SCALE GENOMIC DNA]</scope>
    <source>
        <strain evidence="2 3">B25</strain>
    </source>
</reference>
<dbReference type="InterPro" id="IPR004183">
    <property type="entry name" value="Xdiol_dOase_suB"/>
</dbReference>
<dbReference type="PANTHER" id="PTHR13016">
    <property type="entry name" value="AMMECR1 HOMOLOG"/>
    <property type="match status" value="1"/>
</dbReference>
<dbReference type="EMBL" id="FOFU01000006">
    <property type="protein sequence ID" value="SEQ59765.1"/>
    <property type="molecule type" value="Genomic_DNA"/>
</dbReference>
<sequence>MSIIAAFMVPHPPMIVPEVGRGSENQVEKTIKAYEKVADEIAALKPETIIISSPHSIMYSDYFHISPGAGAKGSFVDFGAPQVKFDVDYDEELVNLLNARAEASHFPAGTLGEKRPELDHGTMVPLWFITKKYKDFKLVRMGLSGYDLLKHYEYGMMIKDAVESLGRRVVYVASGDLSHKLQDYGPYGFAEEGPVYDKRIMEVCSGGRFGELFDFEENFCEKAAECGHKSFVIMAGALDGRAVEATQYSHEDVTGVGYGICSFIPKSDDEDRHFLDARLKLVENELVEKSQKSDAYVKLARASAEYFVKNGDVMPLPDDVVPELLNVRAGAFVSIHKFGALRGCIGTIASTQENLAQEIIQNAVSAVSKDPRFQPVTEDELKYLDINVDVLGEAEKISSPAELDVKKYGVIVQSGYKRGLLLPDLDGVDTVEQQISIARRKGGIAPDEKVDLFRFEVVRHY</sequence>
<dbReference type="Proteomes" id="UP000182360">
    <property type="component" value="Unassembled WGS sequence"/>
</dbReference>
<dbReference type="GO" id="GO:0016702">
    <property type="term" value="F:oxidoreductase activity, acting on single donors with incorporation of molecular oxygen, incorporation of two atoms of oxygen"/>
    <property type="evidence" value="ECO:0007669"/>
    <property type="project" value="UniProtKB-ARBA"/>
</dbReference>
<evidence type="ECO:0000313" key="2">
    <source>
        <dbReference type="EMBL" id="SEQ59765.1"/>
    </source>
</evidence>
<dbReference type="AlphaFoldDB" id="A0A1H9HBP9"/>
<dbReference type="OrthoDB" id="159752at2"/>
<dbReference type="RefSeq" id="WP_074644244.1">
    <property type="nucleotide sequence ID" value="NZ_FOFU01000006.1"/>
</dbReference>
<keyword evidence="3" id="KW-1185">Reference proteome</keyword>
<dbReference type="InterPro" id="IPR023473">
    <property type="entry name" value="AMMECR1"/>
</dbReference>
<dbReference type="InterPro" id="IPR036071">
    <property type="entry name" value="AMMECR1_dom_sf"/>
</dbReference>
<dbReference type="InterPro" id="IPR027485">
    <property type="entry name" value="AMMECR1_N"/>
</dbReference>
<evidence type="ECO:0000259" key="1">
    <source>
        <dbReference type="PROSITE" id="PS51112"/>
    </source>
</evidence>
<dbReference type="Pfam" id="PF01871">
    <property type="entry name" value="AMMECR1"/>
    <property type="match status" value="1"/>
</dbReference>
<dbReference type="PANTHER" id="PTHR13016:SF0">
    <property type="entry name" value="AMME SYNDROME CANDIDATE GENE 1 PROTEIN"/>
    <property type="match status" value="1"/>
</dbReference>
<dbReference type="CDD" id="cd07951">
    <property type="entry name" value="ED_3B_N_AMMECR1"/>
    <property type="match status" value="1"/>
</dbReference>
<dbReference type="STRING" id="163.SAMN04487775_101115"/>
<protein>
    <submittedName>
        <fullName evidence="2">Uncharacterized protein, PH0010 family/AmmeMemoRadiSam system protein A/AmmeMemoRadiSam system protein B</fullName>
    </submittedName>
</protein>
<dbReference type="GO" id="GO:0008198">
    <property type="term" value="F:ferrous iron binding"/>
    <property type="evidence" value="ECO:0007669"/>
    <property type="project" value="InterPro"/>
</dbReference>
<accession>A0A1H9HBP9</accession>
<dbReference type="InterPro" id="IPR027623">
    <property type="entry name" value="AmmeMemoSam_A"/>
</dbReference>
<dbReference type="SUPFAM" id="SSF53213">
    <property type="entry name" value="LigB-like"/>
    <property type="match status" value="1"/>
</dbReference>
<proteinExistence type="predicted"/>
<feature type="domain" description="AMMECR1" evidence="1">
    <location>
        <begin position="291"/>
        <end position="461"/>
    </location>
</feature>
<dbReference type="PROSITE" id="PS51112">
    <property type="entry name" value="AMMECR1"/>
    <property type="match status" value="1"/>
</dbReference>
<dbReference type="Pfam" id="PF02900">
    <property type="entry name" value="LigB"/>
    <property type="match status" value="1"/>
</dbReference>
<evidence type="ECO:0000313" key="3">
    <source>
        <dbReference type="Proteomes" id="UP000182360"/>
    </source>
</evidence>
<dbReference type="NCBIfam" id="TIGR04335">
    <property type="entry name" value="AmmeMemoSam_A"/>
    <property type="match status" value="1"/>
</dbReference>
<name>A0A1H9HBP9_9SPIR</name>
<dbReference type="InterPro" id="IPR002733">
    <property type="entry name" value="AMMECR1_domain"/>
</dbReference>
<gene>
    <name evidence="2" type="ORF">SAMN04487977_106130</name>
</gene>
<organism evidence="2 3">
    <name type="scientific">Treponema bryantii</name>
    <dbReference type="NCBI Taxonomy" id="163"/>
    <lineage>
        <taxon>Bacteria</taxon>
        <taxon>Pseudomonadati</taxon>
        <taxon>Spirochaetota</taxon>
        <taxon>Spirochaetia</taxon>
        <taxon>Spirochaetales</taxon>
        <taxon>Treponemataceae</taxon>
        <taxon>Treponema</taxon>
    </lineage>
</organism>